<evidence type="ECO:0000313" key="1">
    <source>
        <dbReference type="EMBL" id="KAK4105711.1"/>
    </source>
</evidence>
<keyword evidence="2" id="KW-1185">Reference proteome</keyword>
<gene>
    <name evidence="1" type="ORF">N658DRAFT_129574</name>
</gene>
<sequence>MQCAARHIPGGKMLEDSFANHRRVLAPISAVGSACGFPGKITTPRLDQFTREASGIWSRIPNGFGFKAKIQDSACSINSAP</sequence>
<reference evidence="1" key="2">
    <citation type="submission" date="2023-05" db="EMBL/GenBank/DDBJ databases">
        <authorList>
            <consortium name="Lawrence Berkeley National Laboratory"/>
            <person name="Steindorff A."/>
            <person name="Hensen N."/>
            <person name="Bonometti L."/>
            <person name="Westerberg I."/>
            <person name="Brannstrom I.O."/>
            <person name="Guillou S."/>
            <person name="Cros-Aarteil S."/>
            <person name="Calhoun S."/>
            <person name="Haridas S."/>
            <person name="Kuo A."/>
            <person name="Mondo S."/>
            <person name="Pangilinan J."/>
            <person name="Riley R."/>
            <person name="Labutti K."/>
            <person name="Andreopoulos B."/>
            <person name="Lipzen A."/>
            <person name="Chen C."/>
            <person name="Yanf M."/>
            <person name="Daum C."/>
            <person name="Ng V."/>
            <person name="Clum A."/>
            <person name="Ohm R."/>
            <person name="Martin F."/>
            <person name="Silar P."/>
            <person name="Natvig D."/>
            <person name="Lalanne C."/>
            <person name="Gautier V."/>
            <person name="Ament-Velasquez S.L."/>
            <person name="Kruys A."/>
            <person name="Hutchinson M.I."/>
            <person name="Powell A.J."/>
            <person name="Barry K."/>
            <person name="Miller A.N."/>
            <person name="Grigoriev I.V."/>
            <person name="Debuchy R."/>
            <person name="Gladieux P."/>
            <person name="Thoren M.H."/>
            <person name="Johannesson H."/>
        </authorList>
    </citation>
    <scope>NUCLEOTIDE SEQUENCE</scope>
    <source>
        <strain evidence="1">CBS 757.83</strain>
    </source>
</reference>
<protein>
    <submittedName>
        <fullName evidence="1">Uncharacterized protein</fullName>
    </submittedName>
</protein>
<dbReference type="PROSITE" id="PS51257">
    <property type="entry name" value="PROKAR_LIPOPROTEIN"/>
    <property type="match status" value="1"/>
</dbReference>
<accession>A0AAN6QA31</accession>
<evidence type="ECO:0000313" key="2">
    <source>
        <dbReference type="Proteomes" id="UP001305647"/>
    </source>
</evidence>
<dbReference type="EMBL" id="MU863625">
    <property type="protein sequence ID" value="KAK4105711.1"/>
    <property type="molecule type" value="Genomic_DNA"/>
</dbReference>
<organism evidence="1 2">
    <name type="scientific">Parathielavia hyrcaniae</name>
    <dbReference type="NCBI Taxonomy" id="113614"/>
    <lineage>
        <taxon>Eukaryota</taxon>
        <taxon>Fungi</taxon>
        <taxon>Dikarya</taxon>
        <taxon>Ascomycota</taxon>
        <taxon>Pezizomycotina</taxon>
        <taxon>Sordariomycetes</taxon>
        <taxon>Sordariomycetidae</taxon>
        <taxon>Sordariales</taxon>
        <taxon>Chaetomiaceae</taxon>
        <taxon>Parathielavia</taxon>
    </lineage>
</organism>
<dbReference type="AlphaFoldDB" id="A0AAN6QA31"/>
<comment type="caution">
    <text evidence="1">The sequence shown here is derived from an EMBL/GenBank/DDBJ whole genome shotgun (WGS) entry which is preliminary data.</text>
</comment>
<dbReference type="Proteomes" id="UP001305647">
    <property type="component" value="Unassembled WGS sequence"/>
</dbReference>
<name>A0AAN6QA31_9PEZI</name>
<proteinExistence type="predicted"/>
<reference evidence="1" key="1">
    <citation type="journal article" date="2023" name="Mol. Phylogenet. Evol.">
        <title>Genome-scale phylogeny and comparative genomics of the fungal order Sordariales.</title>
        <authorList>
            <person name="Hensen N."/>
            <person name="Bonometti L."/>
            <person name="Westerberg I."/>
            <person name="Brannstrom I.O."/>
            <person name="Guillou S."/>
            <person name="Cros-Aarteil S."/>
            <person name="Calhoun S."/>
            <person name="Haridas S."/>
            <person name="Kuo A."/>
            <person name="Mondo S."/>
            <person name="Pangilinan J."/>
            <person name="Riley R."/>
            <person name="LaButti K."/>
            <person name="Andreopoulos B."/>
            <person name="Lipzen A."/>
            <person name="Chen C."/>
            <person name="Yan M."/>
            <person name="Daum C."/>
            <person name="Ng V."/>
            <person name="Clum A."/>
            <person name="Steindorff A."/>
            <person name="Ohm R.A."/>
            <person name="Martin F."/>
            <person name="Silar P."/>
            <person name="Natvig D.O."/>
            <person name="Lalanne C."/>
            <person name="Gautier V."/>
            <person name="Ament-Velasquez S.L."/>
            <person name="Kruys A."/>
            <person name="Hutchinson M.I."/>
            <person name="Powell A.J."/>
            <person name="Barry K."/>
            <person name="Miller A.N."/>
            <person name="Grigoriev I.V."/>
            <person name="Debuchy R."/>
            <person name="Gladieux P."/>
            <person name="Hiltunen Thoren M."/>
            <person name="Johannesson H."/>
        </authorList>
    </citation>
    <scope>NUCLEOTIDE SEQUENCE</scope>
    <source>
        <strain evidence="1">CBS 757.83</strain>
    </source>
</reference>